<dbReference type="EMBL" id="CM015724">
    <property type="protein sequence ID" value="KAF3698014.1"/>
    <property type="molecule type" value="Genomic_DNA"/>
</dbReference>
<feature type="region of interest" description="Disordered" evidence="1">
    <location>
        <begin position="142"/>
        <end position="194"/>
    </location>
</feature>
<feature type="compositionally biased region" description="Acidic residues" evidence="1">
    <location>
        <begin position="1437"/>
        <end position="1449"/>
    </location>
</feature>
<dbReference type="InterPro" id="IPR026173">
    <property type="entry name" value="SPAG17"/>
</dbReference>
<feature type="region of interest" description="Disordered" evidence="1">
    <location>
        <begin position="1093"/>
        <end position="1115"/>
    </location>
</feature>
<reference evidence="3" key="2">
    <citation type="submission" date="2019-02" db="EMBL/GenBank/DDBJ databases">
        <title>Opniocepnalus argus Var Kimnra genome.</title>
        <authorList>
            <person name="Zhou C."/>
            <person name="Xiao S."/>
        </authorList>
    </citation>
    <scope>NUCLEOTIDE SEQUENCE [LARGE SCALE GENOMIC DNA]</scope>
</reference>
<feature type="compositionally biased region" description="Polar residues" evidence="1">
    <location>
        <begin position="245"/>
        <end position="256"/>
    </location>
</feature>
<evidence type="ECO:0000313" key="2">
    <source>
        <dbReference type="EMBL" id="KAF3698014.1"/>
    </source>
</evidence>
<dbReference type="GO" id="GO:0005576">
    <property type="term" value="C:extracellular region"/>
    <property type="evidence" value="ECO:0007669"/>
    <property type="project" value="GOC"/>
</dbReference>
<dbReference type="PANTHER" id="PTHR21963">
    <property type="entry name" value="PF6"/>
    <property type="match status" value="1"/>
</dbReference>
<accession>A0A6G1Q6I6</accession>
<feature type="region of interest" description="Disordered" evidence="1">
    <location>
        <begin position="799"/>
        <end position="838"/>
    </location>
</feature>
<gene>
    <name evidence="2" type="ORF">EXN66_Car013695</name>
</gene>
<feature type="compositionally biased region" description="Basic and acidic residues" evidence="1">
    <location>
        <begin position="142"/>
        <end position="151"/>
    </location>
</feature>
<feature type="region of interest" description="Disordered" evidence="1">
    <location>
        <begin position="999"/>
        <end position="1021"/>
    </location>
</feature>
<proteinExistence type="predicted"/>
<feature type="compositionally biased region" description="Basic and acidic residues" evidence="1">
    <location>
        <begin position="183"/>
        <end position="192"/>
    </location>
</feature>
<organism evidence="2 3">
    <name type="scientific">Channa argus</name>
    <name type="common">Northern snakehead</name>
    <name type="synonym">Ophicephalus argus</name>
    <dbReference type="NCBI Taxonomy" id="215402"/>
    <lineage>
        <taxon>Eukaryota</taxon>
        <taxon>Metazoa</taxon>
        <taxon>Chordata</taxon>
        <taxon>Craniata</taxon>
        <taxon>Vertebrata</taxon>
        <taxon>Euteleostomi</taxon>
        <taxon>Actinopterygii</taxon>
        <taxon>Neopterygii</taxon>
        <taxon>Teleostei</taxon>
        <taxon>Neoteleostei</taxon>
        <taxon>Acanthomorphata</taxon>
        <taxon>Anabantaria</taxon>
        <taxon>Anabantiformes</taxon>
        <taxon>Channoidei</taxon>
        <taxon>Channidae</taxon>
        <taxon>Channa</taxon>
    </lineage>
</organism>
<feature type="region of interest" description="Disordered" evidence="1">
    <location>
        <begin position="1736"/>
        <end position="1809"/>
    </location>
</feature>
<feature type="region of interest" description="Disordered" evidence="1">
    <location>
        <begin position="1428"/>
        <end position="1450"/>
    </location>
</feature>
<reference evidence="2 3" key="1">
    <citation type="submission" date="2019-02" db="EMBL/GenBank/DDBJ databases">
        <title>Opniocepnalus argus genome.</title>
        <authorList>
            <person name="Zhou C."/>
            <person name="Xiao S."/>
        </authorList>
    </citation>
    <scope>NUCLEOTIDE SEQUENCE [LARGE SCALE GENOMIC DNA]</scope>
    <source>
        <strain evidence="2">OARG1902GOOAL</strain>
        <tissue evidence="2">Muscle</tissue>
    </source>
</reference>
<feature type="region of interest" description="Disordered" evidence="1">
    <location>
        <begin position="750"/>
        <end position="771"/>
    </location>
</feature>
<feature type="compositionally biased region" description="Polar residues" evidence="1">
    <location>
        <begin position="820"/>
        <end position="830"/>
    </location>
</feature>
<dbReference type="Proteomes" id="UP000503349">
    <property type="component" value="Chromosome 13"/>
</dbReference>
<dbReference type="GO" id="GO:0003351">
    <property type="term" value="P:epithelial cilium movement involved in extracellular fluid movement"/>
    <property type="evidence" value="ECO:0007669"/>
    <property type="project" value="TreeGrafter"/>
</dbReference>
<protein>
    <submittedName>
        <fullName evidence="2">Sperm-associated antigen 17 Projection protein PF6-like protein</fullName>
    </submittedName>
</protein>
<dbReference type="GO" id="GO:1990716">
    <property type="term" value="C:axonemal central apparatus"/>
    <property type="evidence" value="ECO:0007669"/>
    <property type="project" value="TreeGrafter"/>
</dbReference>
<feature type="region of interest" description="Disordered" evidence="1">
    <location>
        <begin position="1376"/>
        <end position="1396"/>
    </location>
</feature>
<keyword evidence="3" id="KW-1185">Reference proteome</keyword>
<feature type="region of interest" description="Disordered" evidence="1">
    <location>
        <begin position="239"/>
        <end position="266"/>
    </location>
</feature>
<dbReference type="GO" id="GO:1904158">
    <property type="term" value="P:axonemal central apparatus assembly"/>
    <property type="evidence" value="ECO:0007669"/>
    <property type="project" value="TreeGrafter"/>
</dbReference>
<name>A0A6G1Q6I6_CHAAH</name>
<evidence type="ECO:0000256" key="1">
    <source>
        <dbReference type="SAM" id="MobiDB-lite"/>
    </source>
</evidence>
<sequence>MPPKSSQKGSPKKPTAAEGAVVDKNWEAGLIKAQFEEDAWQACVCWVVGSSPADEELVQALALAFRRPQYKLFTPLTWDSTLSKIHELGNPKTKKSDVPLYYEVTAAAKVLLDAGEAIPCDLMAKILKFQLLAVKANDQKRREAENKEKIKASALSASKERGGVKKASPLEASKEKTKLKHRKDVDSPVFKDEEPDDGPQHYILVLGFYQPHLIEALDALGVHVANVIKLCSQQSQSSAVQQEQTPAEGNEQSQEASPPLDADSDGEKAAQVRKLDLFWSFLRPVLDSAPLDSKLHSVAQLSYSVPDVLPSLPTQDPESVLELGSQILEGVASLIFDSVDWRRQHQHYLDNLKLISVPAAVRLDFQSLEDVPTPLSSVPLSQNFKKKSAQEEILPTQESKLHPLSTHVDMRYYSNLLDLVPPEAYSVPIILHCMLEQVVVSTEQPVSEKPRPPGGPWLDQQLVGYMLQSFLPLVHTEEEKELMLNSLVNTVQKEEEKKRLVQKFGAQVTRKKLEHPLVIRHHDERAVRLKDVSPVEGFDPAEVELSMMRLSPVCGLIQSVALQKNRNSCWMAIKQQLQHYCTDDVVSWPEVERLIHQSVFESMPLTRPDQYGVLLKTAGSLGTLEPAHQQIPSVIPWDDPLSYAKRQLHNLQTKGATFLTEDPANTEVLQLASEEYCCLDTFRGSHNNILYIFCHNPMGSQCHSKEFWGVALHTNVKFRKYLEHVADTIGEWIREEELKREEMQLRNLIPAGSPEDEMPSNGAEEENALEPVIRKDSLKAWKLEQDRLKEDETAKKLKKETGLKVKQPSDDDKLTEKSKTSGGKSVTETAGSLAKTESVTTTVEEKNVLQQAEEDIQKGFTGYDLDGKLIHVSGCVQRLFPSDGGHIAVENISYVEGSSLMKVAVNKDGHHFYTHINHVVDVVKPPPQFQNNDTSEKKKDCKESESVQMKRVKQGSLTAVLDSGVRLSYSFYGPTGQYIVSPKPAERGIAETCTLLPIPPPSPTQHPKGEELEPASSKTHTPASQATVCEGQPFNCLNLSVPNGLLLQFLRENAKEVSTEEQSMLVLFADGSVSVSEDCGPVWVPDCEVDMNSQEAEDNKKEVSSPKGAQRGCWSTTTPSGARICTVGTTHKYIPTTPLLTFKATDPVTHEVMLSREDLVVSVQNIDGSLSVEHADGTRITSLYKDGPPHTYVLRHAGNQSESVTLKSTPECVCDYTECVCATRCADTINEKSHIQGTPDSGDEISGGCEREDAGPARAMLSACEDVGPEQQRAESRSCKTGEESVFAEEAVAEINERNSRESEKGSVTAKERVVVVEKEGCATVVMYPGQRTVHAFLADGTVITGNNQGAYQVFPSSVGLLQIQSDGRCVYSSDSLVTPSPMDGSPTNPPGSYTFSHSDKVACDVTDPDGNHFQVMEDGQISVLNFSPAPSTLKPDEEESEADQEESTDFQVKFREHFPRLFLVHEDGSGTELLSSQNVEELLYQAYNDPATALLKEPLPHTQDEFAITILKPSHQSVWSQWVLSKQNPDITPPNLRNHSWLDYPRAETNITGLQSGTDMGPGLNLRDGSIGFTAQCQPVRSCPKVLEMRELYQHQPFSTALRNTIDTRLKEYIEVLMEREQRSEERQSFAEEEDANRIFVKRTSVDIASLYSKGVKQPDVSVDTTTAASDRQQMCEEKACRAALRNKNIVSYFHSENTPLYQSLLQQQTPDMRALSMDLPPFPKSDSFEAFLKDDPQENAPQPLNTTPSKSASRAARSDSELEKRPTNPTPGDSSLRGSRVPCKSVQVDVTGKPRRSKVRLPTSILSSKPRSLPNHQFLSLEEPVRRKCRTISLTDPNVVVRGFHLLPSSVDFGTLQEGTSSAITVVMKNVGVDTCRFHVKQPPPATGLRVIYVPGPVELQVQLFAMCAGQTGEVQPRTCISQDIIIHTETDILYLPVTANIL</sequence>
<evidence type="ECO:0000313" key="3">
    <source>
        <dbReference type="Proteomes" id="UP000503349"/>
    </source>
</evidence>
<feature type="compositionally biased region" description="Acidic residues" evidence="1">
    <location>
        <begin position="754"/>
        <end position="768"/>
    </location>
</feature>
<feature type="compositionally biased region" description="Basic and acidic residues" evidence="1">
    <location>
        <begin position="1758"/>
        <end position="1768"/>
    </location>
</feature>
<feature type="compositionally biased region" description="Polar residues" evidence="1">
    <location>
        <begin position="1741"/>
        <end position="1752"/>
    </location>
</feature>
<dbReference type="Pfam" id="PF14874">
    <property type="entry name" value="PapD-like"/>
    <property type="match status" value="1"/>
</dbReference>
<feature type="compositionally biased region" description="Basic and acidic residues" evidence="1">
    <location>
        <begin position="799"/>
        <end position="819"/>
    </location>
</feature>
<dbReference type="PANTHER" id="PTHR21963:SF1">
    <property type="entry name" value="SPERM-ASSOCIATED ANTIGEN 17"/>
    <property type="match status" value="1"/>
</dbReference>